<organism evidence="2 3">
    <name type="scientific">Rhodobacter xanthinilyticus</name>
    <dbReference type="NCBI Taxonomy" id="1850250"/>
    <lineage>
        <taxon>Bacteria</taxon>
        <taxon>Pseudomonadati</taxon>
        <taxon>Pseudomonadota</taxon>
        <taxon>Alphaproteobacteria</taxon>
        <taxon>Rhodobacterales</taxon>
        <taxon>Rhodobacter group</taxon>
        <taxon>Rhodobacter</taxon>
    </lineage>
</organism>
<dbReference type="Proteomes" id="UP000176562">
    <property type="component" value="Chromosome"/>
</dbReference>
<accession>A0A1D9MCU3</accession>
<evidence type="ECO:0000256" key="1">
    <source>
        <dbReference type="SAM" id="MobiDB-lite"/>
    </source>
</evidence>
<name>A0A1D9MCU3_9RHOB</name>
<dbReference type="AlphaFoldDB" id="A0A1D9MCU3"/>
<reference evidence="2 3" key="1">
    <citation type="submission" date="2016-10" db="EMBL/GenBank/DDBJ databases">
        <title>Rhodobacter sp. LPB0142, isolated from sea water.</title>
        <authorList>
            <person name="Kim E."/>
            <person name="Yi H."/>
        </authorList>
    </citation>
    <scope>NUCLEOTIDE SEQUENCE [LARGE SCALE GENOMIC DNA]</scope>
    <source>
        <strain evidence="2 3">LPB0142</strain>
    </source>
</reference>
<dbReference type="RefSeq" id="WP_071166326.1">
    <property type="nucleotide sequence ID" value="NZ_CP017781.1"/>
</dbReference>
<dbReference type="KEGG" id="rhp:LPB142_10345"/>
<dbReference type="STRING" id="1850250.LPB142_10345"/>
<evidence type="ECO:0000313" key="3">
    <source>
        <dbReference type="Proteomes" id="UP000176562"/>
    </source>
</evidence>
<sequence length="103" mass="10901">MTQSAFTLIECRGDLVLAALCVGQFRAPCQIEADRLIVRAGEPVMAALRALGIDVVPAPEGAVFTPAPSFAPEGPHLRAARTHVSRHHDDEAPDEDFSPGSNA</sequence>
<feature type="region of interest" description="Disordered" evidence="1">
    <location>
        <begin position="64"/>
        <end position="103"/>
    </location>
</feature>
<proteinExistence type="predicted"/>
<protein>
    <recommendedName>
        <fullName evidence="4">Urease accessory protein UreE C-terminal domain-containing protein</fullName>
    </recommendedName>
</protein>
<dbReference type="EMBL" id="CP017781">
    <property type="protein sequence ID" value="AOZ69666.1"/>
    <property type="molecule type" value="Genomic_DNA"/>
</dbReference>
<evidence type="ECO:0008006" key="4">
    <source>
        <dbReference type="Google" id="ProtNLM"/>
    </source>
</evidence>
<keyword evidence="3" id="KW-1185">Reference proteome</keyword>
<evidence type="ECO:0000313" key="2">
    <source>
        <dbReference type="EMBL" id="AOZ69666.1"/>
    </source>
</evidence>
<gene>
    <name evidence="2" type="ORF">LPB142_10345</name>
</gene>